<evidence type="ECO:0000313" key="2">
    <source>
        <dbReference type="Proteomes" id="UP000636505"/>
    </source>
</evidence>
<dbReference type="Pfam" id="PF11209">
    <property type="entry name" value="LmeA"/>
    <property type="match status" value="1"/>
</dbReference>
<dbReference type="Proteomes" id="UP000636505">
    <property type="component" value="Unassembled WGS sequence"/>
</dbReference>
<dbReference type="EMBL" id="JADEXG010000044">
    <property type="protein sequence ID" value="MBE9078975.1"/>
    <property type="molecule type" value="Genomic_DNA"/>
</dbReference>
<comment type="caution">
    <text evidence="1">The sequence shown here is derived from an EMBL/GenBank/DDBJ whole genome shotgun (WGS) entry which is preliminary data.</text>
</comment>
<organism evidence="1 2">
    <name type="scientific">Vasconcelosia minhoensis LEGE 07310</name>
    <dbReference type="NCBI Taxonomy" id="915328"/>
    <lineage>
        <taxon>Bacteria</taxon>
        <taxon>Bacillati</taxon>
        <taxon>Cyanobacteriota</taxon>
        <taxon>Cyanophyceae</taxon>
        <taxon>Nodosilineales</taxon>
        <taxon>Cymatolegaceae</taxon>
        <taxon>Vasconcelosia</taxon>
        <taxon>Vasconcelosia minhoensis</taxon>
    </lineage>
</organism>
<dbReference type="InterPro" id="IPR021373">
    <property type="entry name" value="DUF2993"/>
</dbReference>
<dbReference type="AlphaFoldDB" id="A0A8J7APJ9"/>
<gene>
    <name evidence="1" type="ORF">IQ241_17015</name>
</gene>
<name>A0A8J7APJ9_9CYAN</name>
<keyword evidence="2" id="KW-1185">Reference proteome</keyword>
<reference evidence="1" key="1">
    <citation type="submission" date="2020-10" db="EMBL/GenBank/DDBJ databases">
        <authorList>
            <person name="Castelo-Branco R."/>
            <person name="Eusebio N."/>
            <person name="Adriana R."/>
            <person name="Vieira A."/>
            <person name="Brugerolle De Fraissinette N."/>
            <person name="Rezende De Castro R."/>
            <person name="Schneider M.P."/>
            <person name="Vasconcelos V."/>
            <person name="Leao P.N."/>
        </authorList>
    </citation>
    <scope>NUCLEOTIDE SEQUENCE</scope>
    <source>
        <strain evidence="1">LEGE 07310</strain>
    </source>
</reference>
<proteinExistence type="predicted"/>
<evidence type="ECO:0000313" key="1">
    <source>
        <dbReference type="EMBL" id="MBE9078975.1"/>
    </source>
</evidence>
<protein>
    <submittedName>
        <fullName evidence="1">DUF2993 domain-containing protein</fullName>
    </submittedName>
</protein>
<sequence>MMELITLLLSGLLLIVSPVGIVLDQLAEDAIRDRIFGAEDLAVRIDNAPPLQVLQGKVERVRIAGRGISPVPELRIAVAELETDPIDLNFGQLRQGRVVLDRPLQGALRVVLTPDDLNRFLVSPQTRERLSQIQLRLPAGQSREADRYELRNPQITFLENNRIAIAFDLQDQVLDNRLSIVAAAGLGMTNGHQLVLTEPALTVDGAAAPPQLVEPLLNSVNQQLSLKALETAGVTARILQLQVQPEALELSLWLRVEPSVTASP</sequence>
<accession>A0A8J7APJ9</accession>